<dbReference type="InterPro" id="IPR039808">
    <property type="entry name" value="Cadherin"/>
</dbReference>
<dbReference type="GO" id="GO:0000902">
    <property type="term" value="P:cell morphogenesis"/>
    <property type="evidence" value="ECO:0007669"/>
    <property type="project" value="TreeGrafter"/>
</dbReference>
<dbReference type="InterPro" id="IPR020894">
    <property type="entry name" value="Cadherin_CS"/>
</dbReference>
<keyword evidence="5" id="KW-0732">Signal</keyword>
<keyword evidence="10" id="KW-0472">Membrane</keyword>
<feature type="domain" description="Cadherin" evidence="13">
    <location>
        <begin position="281"/>
        <end position="370"/>
    </location>
</feature>
<organism evidence="14 15">
    <name type="scientific">Gambusia affinis</name>
    <name type="common">Western mosquitofish</name>
    <name type="synonym">Heterandria affinis</name>
    <dbReference type="NCBI Taxonomy" id="33528"/>
    <lineage>
        <taxon>Eukaryota</taxon>
        <taxon>Metazoa</taxon>
        <taxon>Chordata</taxon>
        <taxon>Craniata</taxon>
        <taxon>Vertebrata</taxon>
        <taxon>Euteleostomi</taxon>
        <taxon>Actinopterygii</taxon>
        <taxon>Neopterygii</taxon>
        <taxon>Teleostei</taxon>
        <taxon>Neoteleostei</taxon>
        <taxon>Acanthomorphata</taxon>
        <taxon>Ovalentaria</taxon>
        <taxon>Atherinomorphae</taxon>
        <taxon>Cyprinodontiformes</taxon>
        <taxon>Poeciliidae</taxon>
        <taxon>Poeciliinae</taxon>
        <taxon>Gambusia</taxon>
    </lineage>
</organism>
<evidence type="ECO:0000313" key="14">
    <source>
        <dbReference type="EMBL" id="PWA31653.1"/>
    </source>
</evidence>
<evidence type="ECO:0000313" key="15">
    <source>
        <dbReference type="Proteomes" id="UP000250572"/>
    </source>
</evidence>
<keyword evidence="15" id="KW-1185">Reference proteome</keyword>
<dbReference type="FunFam" id="2.60.40.60:FF:000031">
    <property type="entry name" value="Cadherin 3"/>
    <property type="match status" value="1"/>
</dbReference>
<dbReference type="FunFam" id="2.60.40.60:FF:000095">
    <property type="entry name" value="Cadherin 13"/>
    <property type="match status" value="1"/>
</dbReference>
<keyword evidence="11" id="KW-0325">Glycoprotein</keyword>
<dbReference type="GO" id="GO:0034332">
    <property type="term" value="P:adherens junction organization"/>
    <property type="evidence" value="ECO:0007669"/>
    <property type="project" value="TreeGrafter"/>
</dbReference>
<dbReference type="STRING" id="33528.ENSGAFP00000020364"/>
<keyword evidence="3" id="KW-0812">Transmembrane</keyword>
<dbReference type="InterPro" id="IPR015919">
    <property type="entry name" value="Cadherin-like_sf"/>
</dbReference>
<protein>
    <recommendedName>
        <fullName evidence="13">Cadherin domain-containing protein</fullName>
    </recommendedName>
</protein>
<feature type="domain" description="Cadherin" evidence="13">
    <location>
        <begin position="91"/>
        <end position="185"/>
    </location>
</feature>
<evidence type="ECO:0000256" key="4">
    <source>
        <dbReference type="ARBA" id="ARBA00022723"/>
    </source>
</evidence>
<name>A0A315W7B5_GAMAF</name>
<dbReference type="FunFam" id="2.60.40.60:FF:000202">
    <property type="entry name" value="cadherin-8 isoform X4"/>
    <property type="match status" value="1"/>
</dbReference>
<dbReference type="GO" id="GO:0008013">
    <property type="term" value="F:beta-catenin binding"/>
    <property type="evidence" value="ECO:0007669"/>
    <property type="project" value="TreeGrafter"/>
</dbReference>
<evidence type="ECO:0000256" key="8">
    <source>
        <dbReference type="ARBA" id="ARBA00022889"/>
    </source>
</evidence>
<dbReference type="GO" id="GO:0005912">
    <property type="term" value="C:adherens junction"/>
    <property type="evidence" value="ECO:0007669"/>
    <property type="project" value="TreeGrafter"/>
</dbReference>
<dbReference type="GO" id="GO:0045296">
    <property type="term" value="F:cadherin binding"/>
    <property type="evidence" value="ECO:0007669"/>
    <property type="project" value="TreeGrafter"/>
</dbReference>
<keyword evidence="7 12" id="KW-0106">Calcium</keyword>
<accession>A0A315W7B5</accession>
<dbReference type="Pfam" id="PF00028">
    <property type="entry name" value="Cadherin"/>
    <property type="match status" value="2"/>
</dbReference>
<evidence type="ECO:0000256" key="9">
    <source>
        <dbReference type="ARBA" id="ARBA00022989"/>
    </source>
</evidence>
<dbReference type="Proteomes" id="UP000250572">
    <property type="component" value="Unassembled WGS sequence"/>
</dbReference>
<proteinExistence type="predicted"/>
<evidence type="ECO:0000256" key="3">
    <source>
        <dbReference type="ARBA" id="ARBA00022692"/>
    </source>
</evidence>
<sequence length="616" mass="69531">MISVFHCKDANFVGWPSQHYISSSLCHRHSCQKGKELARSMMRSLALFLLVALTVLGGSTEGSERHKQVKRESLSRSKRRWVLSTIELEEEMDVKYPYKIATMHNLKTADTEYEFEIKGEGVKEGLFSMNKTTGEVYVHRRLDREKKKSYHITFDILDKITREKIDRDLSFDVDVKDKNDNAPRFTNEFKKSYDVKENTKEGEYLPVIMDIVDDDEPGTINSTVVVTVGKQSPPEPKIGVKRINDRIHQLVSEGCFDYDKEKRFSIVISASDCGKPPVSRTEVIELNIIDTNSHPPTFKLLEDPAKWVTIDEKTGAITTIEKMDRESPHVDENNIYRIVIAAIDDGSPPATSTCTVSVHLRDINDNTPALLNNTAILCSNHADKVMVRAKDADAEPFSGPFSFSLADGKTVSERWKIDPTYGEEVGIVLLKKSDYGKYSVPILIQDKQSQAKEEKLYIEVCECDETGVCPKILSIGLVLLLLLKCNQRKYIQPIGSEVYTQTLMKYNDEGPGTDCHVSCGVTVLTAGRLSIIHLRIVLLKQLTLFILSSKTLNFFLHYSKDHIAEPIILPSIVTGSNVDGIKLGQTKMNSNMNLTESQQFVHFQRSNKENYTPLPN</sequence>
<keyword evidence="4" id="KW-0479">Metal-binding</keyword>
<dbReference type="AlphaFoldDB" id="A0A315W7B5"/>
<reference evidence="14 15" key="1">
    <citation type="journal article" date="2018" name="G3 (Bethesda)">
        <title>A High-Quality Reference Genome for the Invasive Mosquitofish Gambusia affinis Using a Chicago Library.</title>
        <authorList>
            <person name="Hoffberg S.L."/>
            <person name="Troendle N.J."/>
            <person name="Glenn T.C."/>
            <person name="Mahmud O."/>
            <person name="Louha S."/>
            <person name="Chalopin D."/>
            <person name="Bennetzen J.L."/>
            <person name="Mauricio R."/>
        </authorList>
    </citation>
    <scope>NUCLEOTIDE SEQUENCE [LARGE SCALE GENOMIC DNA]</scope>
    <source>
        <strain evidence="14">NE01/NJP1002.9</strain>
        <tissue evidence="14">Muscle</tissue>
    </source>
</reference>
<dbReference type="GO" id="GO:0016339">
    <property type="term" value="P:calcium-dependent cell-cell adhesion via plasma membrane cell adhesion molecules"/>
    <property type="evidence" value="ECO:0007669"/>
    <property type="project" value="TreeGrafter"/>
</dbReference>
<evidence type="ECO:0000259" key="13">
    <source>
        <dbReference type="PROSITE" id="PS50268"/>
    </source>
</evidence>
<dbReference type="GO" id="GO:0005509">
    <property type="term" value="F:calcium ion binding"/>
    <property type="evidence" value="ECO:0007669"/>
    <property type="project" value="UniProtKB-UniRule"/>
</dbReference>
<dbReference type="GO" id="GO:0016342">
    <property type="term" value="C:catenin complex"/>
    <property type="evidence" value="ECO:0007669"/>
    <property type="project" value="TreeGrafter"/>
</dbReference>
<comment type="subcellular location">
    <subcellularLocation>
        <location evidence="1">Cell membrane</location>
        <topology evidence="1">Single-pass type I membrane protein</topology>
    </subcellularLocation>
</comment>
<dbReference type="PRINTS" id="PR00205">
    <property type="entry name" value="CADHERIN"/>
</dbReference>
<dbReference type="PANTHER" id="PTHR24027">
    <property type="entry name" value="CADHERIN-23"/>
    <property type="match status" value="1"/>
</dbReference>
<keyword evidence="2" id="KW-1003">Cell membrane</keyword>
<dbReference type="CDD" id="cd11304">
    <property type="entry name" value="Cadherin_repeat"/>
    <property type="match status" value="3"/>
</dbReference>
<evidence type="ECO:0000256" key="12">
    <source>
        <dbReference type="PROSITE-ProRule" id="PRU00043"/>
    </source>
</evidence>
<evidence type="ECO:0000256" key="1">
    <source>
        <dbReference type="ARBA" id="ARBA00004251"/>
    </source>
</evidence>
<dbReference type="GO" id="GO:0016477">
    <property type="term" value="P:cell migration"/>
    <property type="evidence" value="ECO:0007669"/>
    <property type="project" value="TreeGrafter"/>
</dbReference>
<keyword evidence="9" id="KW-1133">Transmembrane helix</keyword>
<dbReference type="PANTHER" id="PTHR24027:SF78">
    <property type="entry name" value="CADHERIN-LIKE PROTEIN 26"/>
    <property type="match status" value="1"/>
</dbReference>
<evidence type="ECO:0000256" key="2">
    <source>
        <dbReference type="ARBA" id="ARBA00022475"/>
    </source>
</evidence>
<evidence type="ECO:0000256" key="6">
    <source>
        <dbReference type="ARBA" id="ARBA00022737"/>
    </source>
</evidence>
<dbReference type="GO" id="GO:0007156">
    <property type="term" value="P:homophilic cell adhesion via plasma membrane adhesion molecules"/>
    <property type="evidence" value="ECO:0007669"/>
    <property type="project" value="InterPro"/>
</dbReference>
<evidence type="ECO:0000256" key="7">
    <source>
        <dbReference type="ARBA" id="ARBA00022837"/>
    </source>
</evidence>
<dbReference type="GO" id="GO:0007043">
    <property type="term" value="P:cell-cell junction assembly"/>
    <property type="evidence" value="ECO:0007669"/>
    <property type="project" value="TreeGrafter"/>
</dbReference>
<dbReference type="PROSITE" id="PS50268">
    <property type="entry name" value="CADHERIN_2"/>
    <property type="match status" value="3"/>
</dbReference>
<dbReference type="InterPro" id="IPR002126">
    <property type="entry name" value="Cadherin-like_dom"/>
</dbReference>
<evidence type="ECO:0000256" key="10">
    <source>
        <dbReference type="ARBA" id="ARBA00023136"/>
    </source>
</evidence>
<keyword evidence="8" id="KW-0130">Cell adhesion</keyword>
<comment type="caution">
    <text evidence="14">The sequence shown here is derived from an EMBL/GenBank/DDBJ whole genome shotgun (WGS) entry which is preliminary data.</text>
</comment>
<dbReference type="PROSITE" id="PS00232">
    <property type="entry name" value="CADHERIN_1"/>
    <property type="match status" value="2"/>
</dbReference>
<gene>
    <name evidence="14" type="ORF">CCH79_00006623</name>
</gene>
<dbReference type="Gene3D" id="2.60.40.60">
    <property type="entry name" value="Cadherins"/>
    <property type="match status" value="4"/>
</dbReference>
<dbReference type="EMBL" id="NHOQ01000244">
    <property type="protein sequence ID" value="PWA31653.1"/>
    <property type="molecule type" value="Genomic_DNA"/>
</dbReference>
<dbReference type="SMART" id="SM00112">
    <property type="entry name" value="CA"/>
    <property type="match status" value="4"/>
</dbReference>
<dbReference type="SUPFAM" id="SSF49313">
    <property type="entry name" value="Cadherin-like"/>
    <property type="match status" value="4"/>
</dbReference>
<feature type="domain" description="Cadherin" evidence="13">
    <location>
        <begin position="387"/>
        <end position="472"/>
    </location>
</feature>
<evidence type="ECO:0000256" key="11">
    <source>
        <dbReference type="ARBA" id="ARBA00023180"/>
    </source>
</evidence>
<dbReference type="GO" id="GO:0044331">
    <property type="term" value="P:cell-cell adhesion mediated by cadherin"/>
    <property type="evidence" value="ECO:0007669"/>
    <property type="project" value="TreeGrafter"/>
</dbReference>
<keyword evidence="6" id="KW-0677">Repeat</keyword>
<evidence type="ECO:0000256" key="5">
    <source>
        <dbReference type="ARBA" id="ARBA00022729"/>
    </source>
</evidence>